<dbReference type="KEGG" id="hmi:soil367_15925"/>
<gene>
    <name evidence="4" type="ORF">soil367_15925</name>
</gene>
<protein>
    <submittedName>
        <fullName evidence="4">TetR/AcrR family transcriptional regulator</fullName>
    </submittedName>
</protein>
<dbReference type="Pfam" id="PF13972">
    <property type="entry name" value="TetR"/>
    <property type="match status" value="1"/>
</dbReference>
<dbReference type="RefSeq" id="WP_136550008.1">
    <property type="nucleotide sequence ID" value="NZ_CP031093.1"/>
</dbReference>
<proteinExistence type="predicted"/>
<evidence type="ECO:0000256" key="1">
    <source>
        <dbReference type="ARBA" id="ARBA00023125"/>
    </source>
</evidence>
<dbReference type="InterPro" id="IPR001647">
    <property type="entry name" value="HTH_TetR"/>
</dbReference>
<name>A0A4P7XMW0_9ALTE</name>
<dbReference type="InterPro" id="IPR050624">
    <property type="entry name" value="HTH-type_Tx_Regulator"/>
</dbReference>
<feature type="DNA-binding region" description="H-T-H motif" evidence="2">
    <location>
        <begin position="24"/>
        <end position="43"/>
    </location>
</feature>
<dbReference type="Gene3D" id="1.10.357.10">
    <property type="entry name" value="Tetracycline Repressor, domain 2"/>
    <property type="match status" value="1"/>
</dbReference>
<dbReference type="PRINTS" id="PR00455">
    <property type="entry name" value="HTHTETR"/>
</dbReference>
<dbReference type="InterPro" id="IPR009057">
    <property type="entry name" value="Homeodomain-like_sf"/>
</dbReference>
<dbReference type="SUPFAM" id="SSF46689">
    <property type="entry name" value="Homeodomain-like"/>
    <property type="match status" value="1"/>
</dbReference>
<dbReference type="Pfam" id="PF00440">
    <property type="entry name" value="TetR_N"/>
    <property type="match status" value="1"/>
</dbReference>
<reference evidence="4 5" key="1">
    <citation type="submission" date="2018-07" db="EMBL/GenBank/DDBJ databases">
        <title>Marsedoiliclastica nanhaica gen. nov. sp. nov., a novel marine hydrocarbonoclastic bacterium isolated from an in-situ enriched hydrocarbon-degrading consortium in deep-sea sediment.</title>
        <authorList>
            <person name="Dong C."/>
            <person name="Ma T."/>
            <person name="Liu R."/>
            <person name="Shao Z."/>
        </authorList>
    </citation>
    <scope>NUCLEOTIDE SEQUENCE [LARGE SCALE GENOMIC DNA]</scope>
    <source>
        <strain evidence="5">soil36-7</strain>
    </source>
</reference>
<dbReference type="PANTHER" id="PTHR43479">
    <property type="entry name" value="ACREF/ENVCD OPERON REPRESSOR-RELATED"/>
    <property type="match status" value="1"/>
</dbReference>
<evidence type="ECO:0000313" key="4">
    <source>
        <dbReference type="EMBL" id="QCF27992.1"/>
    </source>
</evidence>
<dbReference type="PROSITE" id="PS50977">
    <property type="entry name" value="HTH_TETR_2"/>
    <property type="match status" value="1"/>
</dbReference>
<dbReference type="PANTHER" id="PTHR43479:SF12">
    <property type="entry name" value="TRANSCRIPTIONAL REGULATORY PROTEIN"/>
    <property type="match status" value="1"/>
</dbReference>
<dbReference type="InterPro" id="IPR025722">
    <property type="entry name" value="TetR"/>
</dbReference>
<feature type="domain" description="HTH tetR-type" evidence="3">
    <location>
        <begin position="1"/>
        <end position="61"/>
    </location>
</feature>
<dbReference type="Proteomes" id="UP000298049">
    <property type="component" value="Chromosome"/>
</dbReference>
<evidence type="ECO:0000259" key="3">
    <source>
        <dbReference type="PROSITE" id="PS50977"/>
    </source>
</evidence>
<evidence type="ECO:0000256" key="2">
    <source>
        <dbReference type="PROSITE-ProRule" id="PRU00335"/>
    </source>
</evidence>
<keyword evidence="1 2" id="KW-0238">DNA-binding</keyword>
<dbReference type="EMBL" id="CP031093">
    <property type="protein sequence ID" value="QCF27992.1"/>
    <property type="molecule type" value="Genomic_DNA"/>
</dbReference>
<accession>A0A4P7XMW0</accession>
<evidence type="ECO:0000313" key="5">
    <source>
        <dbReference type="Proteomes" id="UP000298049"/>
    </source>
</evidence>
<dbReference type="OrthoDB" id="8770705at2"/>
<sequence>MKTRDKIILASLELFNRSGERNVTTNHIAAHMGISPGNLYYHFRNKSEIVYEIFRGYRQQVEVTLQLNPEVPFTVQEKLRLLETVFDGLWEFRFFHRDLEFLLDADERLRRDYREFTHGCLSKMEQILLALQHAGIFLPHEDSERQAMALNTWLIVTNWMSFLKTAHAGEGEEAITRQQLRQGIYQVLTLELPYVSSAYHDEIERLRKSYRFEVSLQSAC</sequence>
<dbReference type="GO" id="GO:0003677">
    <property type="term" value="F:DNA binding"/>
    <property type="evidence" value="ECO:0007669"/>
    <property type="project" value="UniProtKB-UniRule"/>
</dbReference>
<organism evidence="4 5">
    <name type="scientific">Hydrocarboniclastica marina</name>
    <dbReference type="NCBI Taxonomy" id="2259620"/>
    <lineage>
        <taxon>Bacteria</taxon>
        <taxon>Pseudomonadati</taxon>
        <taxon>Pseudomonadota</taxon>
        <taxon>Gammaproteobacteria</taxon>
        <taxon>Alteromonadales</taxon>
        <taxon>Alteromonadaceae</taxon>
        <taxon>Hydrocarboniclastica</taxon>
    </lineage>
</organism>
<dbReference type="AlphaFoldDB" id="A0A4P7XMW0"/>
<keyword evidence="5" id="KW-1185">Reference proteome</keyword>